<sequence length="2392" mass="261678">MAKKHSPINLSKLLLIQSFILLIFNGRNSSACTVGSFDLTNIQTWGTWTAQTTVDGTASTFYLNLCENVASSPGSPGCDTTVSSCLKQGDAFTNVGNHNDTLQLTINENTGGFRLDYRGSVCNVTEKYQTTIDFKCGTTLGSPNFLEKSGCTYFFEWYSTVACSSVNGPALNEVPCSIYDSKGKERDLSPLIKLKGGYLVESPDADDLYINVCRDITADTSGPTAGCPAGSAGCLVKKGLSVGMGTPHLKLESLSDDELKLHYGGAGVLDSCNGFVPSVTVVFMCPREQGRFAATRGPIQLSSTNCQYQIQWQTEYACEVDMLSTDTCAFNSPTHGIDFDLSPLTKPDGEFYLIESDPDYYFYINICADMTAFANCEGMAVCQVARLNTVVGTSAGRNSNHELRYSDGELSLIYKGGDVCNHNKFQRTSVISFQCNKTKDLGQPEFVTETECTYFFQWQTKYACMADAPSPTSCRLANGKQRYDLSSLARKTGSNWLVLDGRHSHSETTESEYFINVCSEVVQGDAASEGCPQGSSACVVDTVGTTKTGKSLGKYLTSPVLQNNLITMSYTEGDVCKGTTKKRTDITFLCSPGDLESAPILVRKSDDGCQYDMEWHTAAACPLASKWGTDCRVFDDDAGVSFDLSPLKKADGHYKVSVGEYDYYINVCSDIKLSPCNDASHTLPHPAACQARKDASGVSYVLGQTNTSLGYFDGIIKLTYLNGKPYNSNGGTVTARMTEIAFLCDPEAGVGTPQFFQENNATYFFRWNTKYACPQPPIECVVTDEANSEQYDLSSLSKALEEENWSFVDERDVANRKKYYINVCRPINPHADCGAFAGVCQTGFTTSDQQTSETALIPNLGVPKSPPTIESSGHLLLTYQNGSDCGENKQITSHIHFACNKGTLASTPRLLEVVDSCTYSFLWETEAACPIGVSTGENCTVRDSNSDYVFNLQPLIKQEGYQVFGPTNEVFKLNVCGAVPVPSCPAGSGSCLSPTLSLGSASSTLIFSDEGLLTLEYTGGTFNPQTAQYPSTVISFLCRRNASQTSPSPVFVRQEGSRYIFNFETPLACLPESVDCLISDSNGNQYDLSPLAKDSGNWEAVDTRQNYNGLSYHINVCRPINKGDPATSSCPGGPIGACQISESDNSAYNLGYVQAMPEAATDGALSLRYVNGDICHAKFHRSTRINFECSDTPGSPVFQTESAECEYLFSWETPAACPLKRVTGQGNCTVRVPEFGFQFNLSSLYNKTHDYTVTSTEHEYTINVCGPLSTTMGECASSDGVAACQKLQDGTYKNAGVFNKNLTYANGVLKLNYTTGSVCHTVYKRSTAINFYCDENVIGKGEPHYIQETSDCTYIFEWATPLACPPFKVVECSYRDGTSQYDLAPLSKMTDNYRVNAAGNNLDGDAYFINVCRSLWHRQGAQGEFCPNNAAACLQTVDSTGKKSYISLGEVGQGPTMENGHLVLRYESGATCPDKTGRKRTTVINIQCDKNSVGTAPMLDHVDGDCQYHFLWLSNYACDITEDIVKPKGDCTAMNPISGFRFDFNSLKKQAGYTVMGSDSHKYVINVCDALASSVCDGSNIGSCQEELVVQGNHFNAGVFNKNLFFDDSILFLRYDFGHACHNNHFNRSSVINFVCPHQKDTVGEPVFIAESDDCTYYFSWHTSLACEKFIQCSVVNGSDTISLAPLINDQGYHLATTLLGDGSLTYINLCRPLNPIPGLTCHPNSAACQVKGGDPVNLGRVSEGPKIGADGRLSITYTQGDHCSSDGTKNVSSVIKFFCKQGVTQGTPTLEFIEDCIYQFTWGTNVVCPATAPESDHDCTFFNTALQYRFDFTALSKENQAVVASSAKTMKLKLCGLSSDQSGECKGAAICLQAGQDKYSLGQLSTQTISQEEEIFKVEYTGGSTCPSSEGKKRQTTIILSCDPKPSKTSPTFFSSDENCHYSFHWATAAACPADTRPCDLAYQGNVYDLSPLSQITGSFQFQDSSKNMYYMNLCQPAYGTPEDCPPEASMCRQRPDGQVDVLGMVRTQQLTAKGDVPDIEVTFFEGSQVDDCGSPDQPDSPSIPASSSITFKCANKMGNPLFQRTELIDNKCQFQFLWESKVACKEQRVPVTLVEKKITDPETNVVMDFTEIIDHGTWEARGDNRKEVTGDPSSYVYSINMNDNQDNVPGDVSHVCQDSAVCQTKESDQQFFRDVGTRSSRKFFIEDELVEMEVTKPKSCGKDNTEDVVTTVIFQCETDSKNGNPEFYYESSNCQYYFLWLTSVVCTEGKIVIVPDDGGGDDTVGTSNHKQASIIILILIIIIILCSLAIVFHKKERRSAVYWRVRSCCPGAYSKVPTYSYSQLTNGDPEESNDSRSLFAGQEDEELLTATRRNPFEFHDDSDDDILPHV</sequence>
<evidence type="ECO:0000256" key="8">
    <source>
        <dbReference type="SAM" id="Phobius"/>
    </source>
</evidence>
<feature type="domain" description="MRH" evidence="10">
    <location>
        <begin position="1074"/>
        <end position="1219"/>
    </location>
</feature>
<keyword evidence="7" id="KW-1015">Disulfide bond</keyword>
<name>A0A7M7PEX3_STRPU</name>
<dbReference type="EnsemblMetazoa" id="XM_030994953">
    <property type="protein sequence ID" value="XP_030850813"/>
    <property type="gene ID" value="LOC590679"/>
</dbReference>
<evidence type="ECO:0000256" key="1">
    <source>
        <dbReference type="ARBA" id="ARBA00004308"/>
    </source>
</evidence>
<feature type="domain" description="MRH" evidence="10">
    <location>
        <begin position="30"/>
        <end position="165"/>
    </location>
</feature>
<evidence type="ECO:0000256" key="7">
    <source>
        <dbReference type="ARBA" id="ARBA00023157"/>
    </source>
</evidence>
<keyword evidence="12" id="KW-1185">Reference proteome</keyword>
<evidence type="ECO:0000313" key="12">
    <source>
        <dbReference type="Proteomes" id="UP000007110"/>
    </source>
</evidence>
<evidence type="ECO:0000256" key="6">
    <source>
        <dbReference type="ARBA" id="ARBA00023136"/>
    </source>
</evidence>
<dbReference type="SUPFAM" id="SSF50911">
    <property type="entry name" value="Mannose 6-phosphate receptor domain"/>
    <property type="match status" value="15"/>
</dbReference>
<dbReference type="GO" id="GO:0038023">
    <property type="term" value="F:signaling receptor activity"/>
    <property type="evidence" value="ECO:0007669"/>
    <property type="project" value="InterPro"/>
</dbReference>
<dbReference type="GO" id="GO:0005886">
    <property type="term" value="C:plasma membrane"/>
    <property type="evidence" value="ECO:0000318"/>
    <property type="project" value="GO_Central"/>
</dbReference>
<dbReference type="SMART" id="SM01404">
    <property type="entry name" value="CIMR"/>
    <property type="match status" value="14"/>
</dbReference>
<organism evidence="11 12">
    <name type="scientific">Strongylocentrotus purpuratus</name>
    <name type="common">Purple sea urchin</name>
    <dbReference type="NCBI Taxonomy" id="7668"/>
    <lineage>
        <taxon>Eukaryota</taxon>
        <taxon>Metazoa</taxon>
        <taxon>Echinodermata</taxon>
        <taxon>Eleutherozoa</taxon>
        <taxon>Echinozoa</taxon>
        <taxon>Echinoidea</taxon>
        <taxon>Euechinoidea</taxon>
        <taxon>Echinacea</taxon>
        <taxon>Camarodonta</taxon>
        <taxon>Echinidea</taxon>
        <taxon>Strongylocentrotidae</taxon>
        <taxon>Strongylocentrotus</taxon>
    </lineage>
</organism>
<dbReference type="FunFam" id="2.70.130.10:FF:000011">
    <property type="entry name" value="Insulin-like growth factor 2 receptor"/>
    <property type="match status" value="1"/>
</dbReference>
<feature type="domain" description="MRH" evidence="10">
    <location>
        <begin position="1671"/>
        <end position="1811"/>
    </location>
</feature>
<evidence type="ECO:0000256" key="4">
    <source>
        <dbReference type="ARBA" id="ARBA00022729"/>
    </source>
</evidence>
<dbReference type="InterPro" id="IPR000479">
    <property type="entry name" value="CIMR_rpt"/>
</dbReference>
<dbReference type="InterPro" id="IPR044865">
    <property type="entry name" value="MRH_dom"/>
</dbReference>
<evidence type="ECO:0000259" key="10">
    <source>
        <dbReference type="PROSITE" id="PS51914"/>
    </source>
</evidence>
<feature type="domain" description="MRH" evidence="10">
    <location>
        <begin position="450"/>
        <end position="623"/>
    </location>
</feature>
<evidence type="ECO:0000256" key="3">
    <source>
        <dbReference type="ARBA" id="ARBA00022692"/>
    </source>
</evidence>
<keyword evidence="2" id="KW-0813">Transport</keyword>
<dbReference type="GO" id="GO:0005520">
    <property type="term" value="F:insulin-like growth factor binding"/>
    <property type="evidence" value="ECO:0000318"/>
    <property type="project" value="GO_Central"/>
</dbReference>
<keyword evidence="4 9" id="KW-0732">Signal</keyword>
<evidence type="ECO:0000256" key="5">
    <source>
        <dbReference type="ARBA" id="ARBA00022989"/>
    </source>
</evidence>
<dbReference type="CTD" id="3482"/>
<feature type="domain" description="MRH" evidence="10">
    <location>
        <begin position="1939"/>
        <end position="2108"/>
    </location>
</feature>
<dbReference type="InParanoid" id="A0A7M7PEX3"/>
<dbReference type="GO" id="GO:0000139">
    <property type="term" value="C:Golgi membrane"/>
    <property type="evidence" value="ECO:0007669"/>
    <property type="project" value="UniProtKB-SubCell"/>
</dbReference>
<dbReference type="KEGG" id="spu:590679"/>
<feature type="domain" description="MRH" evidence="10">
    <location>
        <begin position="937"/>
        <end position="1071"/>
    </location>
</feature>
<dbReference type="OMA" id="FITYQSS"/>
<feature type="signal peptide" evidence="9">
    <location>
        <begin position="1"/>
        <end position="30"/>
    </location>
</feature>
<dbReference type="RefSeq" id="XP_030850813.1">
    <property type="nucleotide sequence ID" value="XM_030994953.1"/>
</dbReference>
<feature type="domain" description="MRH" evidence="10">
    <location>
        <begin position="1370"/>
        <end position="1520"/>
    </location>
</feature>
<dbReference type="Pfam" id="PF00878">
    <property type="entry name" value="CIMR"/>
    <property type="match status" value="14"/>
</dbReference>
<evidence type="ECO:0000256" key="2">
    <source>
        <dbReference type="ARBA" id="ARBA00022448"/>
    </source>
</evidence>
<dbReference type="GO" id="GO:0007041">
    <property type="term" value="P:lysosomal transport"/>
    <property type="evidence" value="ECO:0000318"/>
    <property type="project" value="GO_Central"/>
</dbReference>
<reference evidence="11" key="2">
    <citation type="submission" date="2021-01" db="UniProtKB">
        <authorList>
            <consortium name="EnsemblMetazoa"/>
        </authorList>
    </citation>
    <scope>IDENTIFICATION</scope>
</reference>
<dbReference type="GO" id="GO:0005537">
    <property type="term" value="F:D-mannose binding"/>
    <property type="evidence" value="ECO:0007669"/>
    <property type="project" value="InterPro"/>
</dbReference>
<dbReference type="Proteomes" id="UP000007110">
    <property type="component" value="Unassembled WGS sequence"/>
</dbReference>
<dbReference type="GO" id="GO:0005802">
    <property type="term" value="C:trans-Golgi network"/>
    <property type="evidence" value="ECO:0000318"/>
    <property type="project" value="GO_Central"/>
</dbReference>
<dbReference type="PANTHER" id="PTHR15071:SF0">
    <property type="entry name" value="MANNOSE 6-PHOSPHATE RECEPTOR-LIKE PROTEIN 1"/>
    <property type="match status" value="1"/>
</dbReference>
<dbReference type="PANTHER" id="PTHR15071">
    <property type="entry name" value="MANNOSE-6-PHOSPHATE RECEPTOR FAMILY MEMBER"/>
    <property type="match status" value="1"/>
</dbReference>
<comment type="subcellular location">
    <subcellularLocation>
        <location evidence="1">Endomembrane system</location>
    </subcellularLocation>
</comment>
<dbReference type="FunFam" id="2.70.130.10:FF:000028">
    <property type="entry name" value="Mannose-6-phosphate/insulin-like growth factor II receptor"/>
    <property type="match status" value="1"/>
</dbReference>
<dbReference type="OrthoDB" id="4504960at2759"/>
<dbReference type="FunFam" id="2.70.130.10:FF:000005">
    <property type="entry name" value="Insulin-like growth factor 2 receptor"/>
    <property type="match status" value="1"/>
</dbReference>
<accession>A0A7M7PEX3</accession>
<dbReference type="PROSITE" id="PS51914">
    <property type="entry name" value="MRH"/>
    <property type="match status" value="14"/>
</dbReference>
<feature type="domain" description="MRH" evidence="10">
    <location>
        <begin position="326"/>
        <end position="449"/>
    </location>
</feature>
<feature type="domain" description="MRH" evidence="10">
    <location>
        <begin position="629"/>
        <end position="775"/>
    </location>
</feature>
<proteinExistence type="predicted"/>
<dbReference type="GO" id="GO:0010008">
    <property type="term" value="C:endosome membrane"/>
    <property type="evidence" value="ECO:0007669"/>
    <property type="project" value="UniProtKB-SubCell"/>
</dbReference>
<dbReference type="GO" id="GO:0005770">
    <property type="term" value="C:late endosome"/>
    <property type="evidence" value="ECO:0000318"/>
    <property type="project" value="GO_Central"/>
</dbReference>
<feature type="chain" id="PRO_5029513969" description="MRH domain-containing protein" evidence="9">
    <location>
        <begin position="31"/>
        <end position="2392"/>
    </location>
</feature>
<keyword evidence="3 8" id="KW-0812">Transmembrane</keyword>
<feature type="domain" description="MRH" evidence="10">
    <location>
        <begin position="1529"/>
        <end position="1669"/>
    </location>
</feature>
<dbReference type="FunCoup" id="A0A7M7PEX3">
    <property type="interactions" value="851"/>
</dbReference>
<keyword evidence="5 8" id="KW-1133">Transmembrane helix</keyword>
<evidence type="ECO:0000313" key="11">
    <source>
        <dbReference type="EnsemblMetazoa" id="XP_030850813"/>
    </source>
</evidence>
<dbReference type="InterPro" id="IPR009011">
    <property type="entry name" value="Man6P_isomerase_rcpt-bd_dom_sf"/>
</dbReference>
<protein>
    <recommendedName>
        <fullName evidence="10">MRH domain-containing protein</fullName>
    </recommendedName>
</protein>
<feature type="domain" description="MRH" evidence="10">
    <location>
        <begin position="1226"/>
        <end position="1366"/>
    </location>
</feature>
<feature type="transmembrane region" description="Helical" evidence="8">
    <location>
        <begin position="2294"/>
        <end position="2314"/>
    </location>
</feature>
<feature type="domain" description="MRH" evidence="10">
    <location>
        <begin position="174"/>
        <end position="320"/>
    </location>
</feature>
<reference evidence="12" key="1">
    <citation type="submission" date="2015-02" db="EMBL/GenBank/DDBJ databases">
        <title>Genome sequencing for Strongylocentrotus purpuratus.</title>
        <authorList>
            <person name="Murali S."/>
            <person name="Liu Y."/>
            <person name="Vee V."/>
            <person name="English A."/>
            <person name="Wang M."/>
            <person name="Skinner E."/>
            <person name="Han Y."/>
            <person name="Muzny D.M."/>
            <person name="Worley K.C."/>
            <person name="Gibbs R.A."/>
        </authorList>
    </citation>
    <scope>NUCLEOTIDE SEQUENCE</scope>
</reference>
<dbReference type="FunFam" id="2.70.130.10:FF:000016">
    <property type="entry name" value="Insulin-like growth factor 2 receptor"/>
    <property type="match status" value="1"/>
</dbReference>
<evidence type="ECO:0000256" key="9">
    <source>
        <dbReference type="SAM" id="SignalP"/>
    </source>
</evidence>
<feature type="domain" description="MRH" evidence="10">
    <location>
        <begin position="2116"/>
        <end position="2270"/>
    </location>
</feature>
<keyword evidence="6 8" id="KW-0472">Membrane</keyword>
<dbReference type="Gene3D" id="2.70.130.10">
    <property type="entry name" value="Mannose-6-phosphate receptor binding domain"/>
    <property type="match status" value="15"/>
</dbReference>
<feature type="domain" description="MRH" evidence="10">
    <location>
        <begin position="778"/>
        <end position="931"/>
    </location>
</feature>
<dbReference type="GeneID" id="590679"/>